<reference evidence="5" key="1">
    <citation type="journal article" date="2019" name="Int. J. Syst. Evol. Microbiol.">
        <title>The Global Catalogue of Microorganisms (GCM) 10K type strain sequencing project: providing services to taxonomists for standard genome sequencing and annotation.</title>
        <authorList>
            <consortium name="The Broad Institute Genomics Platform"/>
            <consortium name="The Broad Institute Genome Sequencing Center for Infectious Disease"/>
            <person name="Wu L."/>
            <person name="Ma J."/>
        </authorList>
    </citation>
    <scope>NUCLEOTIDE SEQUENCE [LARGE SCALE GENOMIC DNA]</scope>
    <source>
        <strain evidence="5">NBRC 113072</strain>
    </source>
</reference>
<name>A0ABQ6IP95_9MICO</name>
<evidence type="ECO:0000313" key="5">
    <source>
        <dbReference type="Proteomes" id="UP001157126"/>
    </source>
</evidence>
<comment type="caution">
    <text evidence="4">The sequence shown here is derived from an EMBL/GenBank/DDBJ whole genome shotgun (WGS) entry which is preliminary data.</text>
</comment>
<dbReference type="Pfam" id="PF00436">
    <property type="entry name" value="SSB"/>
    <property type="match status" value="1"/>
</dbReference>
<dbReference type="Gene3D" id="2.40.50.140">
    <property type="entry name" value="Nucleic acid-binding proteins"/>
    <property type="match status" value="1"/>
</dbReference>
<evidence type="ECO:0000256" key="1">
    <source>
        <dbReference type="ARBA" id="ARBA00023125"/>
    </source>
</evidence>
<accession>A0ABQ6IP95</accession>
<dbReference type="RefSeq" id="WP_284303063.1">
    <property type="nucleotide sequence ID" value="NZ_BSUO01000001.1"/>
</dbReference>
<protein>
    <submittedName>
        <fullName evidence="4">Single-stranded DNA-binding protein 1</fullName>
    </submittedName>
</protein>
<dbReference type="EMBL" id="BSUO01000001">
    <property type="protein sequence ID" value="GMA39073.1"/>
    <property type="molecule type" value="Genomic_DNA"/>
</dbReference>
<feature type="region of interest" description="Disordered" evidence="3">
    <location>
        <begin position="117"/>
        <end position="140"/>
    </location>
</feature>
<dbReference type="Proteomes" id="UP001157126">
    <property type="component" value="Unassembled WGS sequence"/>
</dbReference>
<evidence type="ECO:0000256" key="3">
    <source>
        <dbReference type="SAM" id="MobiDB-lite"/>
    </source>
</evidence>
<organism evidence="4 5">
    <name type="scientific">Mobilicoccus caccae</name>
    <dbReference type="NCBI Taxonomy" id="1859295"/>
    <lineage>
        <taxon>Bacteria</taxon>
        <taxon>Bacillati</taxon>
        <taxon>Actinomycetota</taxon>
        <taxon>Actinomycetes</taxon>
        <taxon>Micrococcales</taxon>
        <taxon>Dermatophilaceae</taxon>
        <taxon>Mobilicoccus</taxon>
    </lineage>
</organism>
<evidence type="ECO:0000256" key="2">
    <source>
        <dbReference type="PROSITE-ProRule" id="PRU00252"/>
    </source>
</evidence>
<dbReference type="PROSITE" id="PS50935">
    <property type="entry name" value="SSB"/>
    <property type="match status" value="1"/>
</dbReference>
<dbReference type="InterPro" id="IPR012340">
    <property type="entry name" value="NA-bd_OB-fold"/>
</dbReference>
<dbReference type="SUPFAM" id="SSF50249">
    <property type="entry name" value="Nucleic acid-binding proteins"/>
    <property type="match status" value="1"/>
</dbReference>
<keyword evidence="1 2" id="KW-0238">DNA-binding</keyword>
<dbReference type="CDD" id="cd04496">
    <property type="entry name" value="SSB_OBF"/>
    <property type="match status" value="1"/>
</dbReference>
<keyword evidence="5" id="KW-1185">Reference proteome</keyword>
<dbReference type="InterPro" id="IPR000424">
    <property type="entry name" value="Primosome_PriB/ssb"/>
</dbReference>
<dbReference type="GO" id="GO:0003677">
    <property type="term" value="F:DNA binding"/>
    <property type="evidence" value="ECO:0007669"/>
    <property type="project" value="UniProtKB-KW"/>
</dbReference>
<proteinExistence type="predicted"/>
<evidence type="ECO:0000313" key="4">
    <source>
        <dbReference type="EMBL" id="GMA39073.1"/>
    </source>
</evidence>
<sequence>MNDMYVTVCGNTTSDPTPRTTSRGEPMVTLRIASTPWRYDSEQRRYVDLPTNYLDVVAYRHLARHVAASVGKGDPIVVHGKLRVKQWERDGRTGTNVEIEAATLGHDLARGVSSFARSNQGAPTRPDAPVVFDPGTADSDDYVVRSA</sequence>
<gene>
    <name evidence="4" type="primary">ssb1</name>
    <name evidence="4" type="ORF">GCM10025883_11180</name>
</gene>